<organism evidence="5 6">
    <name type="scientific">Enterobacillus tribolii</name>
    <dbReference type="NCBI Taxonomy" id="1487935"/>
    <lineage>
        <taxon>Bacteria</taxon>
        <taxon>Pseudomonadati</taxon>
        <taxon>Pseudomonadota</taxon>
        <taxon>Gammaproteobacteria</taxon>
        <taxon>Enterobacterales</taxon>
        <taxon>Hafniaceae</taxon>
        <taxon>Enterobacillus</taxon>
    </lineage>
</organism>
<evidence type="ECO:0000256" key="1">
    <source>
        <dbReference type="ARBA" id="ARBA00023015"/>
    </source>
</evidence>
<evidence type="ECO:0000313" key="6">
    <source>
        <dbReference type="Proteomes" id="UP000254848"/>
    </source>
</evidence>
<keyword evidence="3" id="KW-0804">Transcription</keyword>
<keyword evidence="1" id="KW-0805">Transcription regulation</keyword>
<dbReference type="Pfam" id="PF13377">
    <property type="entry name" value="Peripla_BP_3"/>
    <property type="match status" value="1"/>
</dbReference>
<dbReference type="OrthoDB" id="198888at2"/>
<dbReference type="InterPro" id="IPR046335">
    <property type="entry name" value="LacI/GalR-like_sensor"/>
</dbReference>
<dbReference type="Gene3D" id="3.40.50.2300">
    <property type="match status" value="2"/>
</dbReference>
<protein>
    <submittedName>
        <fullName evidence="5">LacI family transcriptional regulator</fullName>
    </submittedName>
</protein>
<dbReference type="NCBIfam" id="TIGR02405">
    <property type="entry name" value="trehalos_R_Ecol"/>
    <property type="match status" value="1"/>
</dbReference>
<dbReference type="GO" id="GO:0003700">
    <property type="term" value="F:DNA-binding transcription factor activity"/>
    <property type="evidence" value="ECO:0007669"/>
    <property type="project" value="TreeGrafter"/>
</dbReference>
<dbReference type="InterPro" id="IPR010982">
    <property type="entry name" value="Lambda_DNA-bd_dom_sf"/>
</dbReference>
<dbReference type="PANTHER" id="PTHR30146">
    <property type="entry name" value="LACI-RELATED TRANSCRIPTIONAL REPRESSOR"/>
    <property type="match status" value="1"/>
</dbReference>
<keyword evidence="2" id="KW-0238">DNA-binding</keyword>
<evidence type="ECO:0000259" key="4">
    <source>
        <dbReference type="PROSITE" id="PS50932"/>
    </source>
</evidence>
<dbReference type="InterPro" id="IPR028082">
    <property type="entry name" value="Peripla_BP_I"/>
</dbReference>
<comment type="caution">
    <text evidence="5">The sequence shown here is derived from an EMBL/GenBank/DDBJ whole genome shotgun (WGS) entry which is preliminary data.</text>
</comment>
<evidence type="ECO:0000313" key="5">
    <source>
        <dbReference type="EMBL" id="RDK95782.1"/>
    </source>
</evidence>
<evidence type="ECO:0000256" key="2">
    <source>
        <dbReference type="ARBA" id="ARBA00023125"/>
    </source>
</evidence>
<dbReference type="CDD" id="cd01542">
    <property type="entry name" value="PBP1_TreR-like"/>
    <property type="match status" value="1"/>
</dbReference>
<dbReference type="RefSeq" id="WP_115457517.1">
    <property type="nucleotide sequence ID" value="NZ_QRAP01000002.1"/>
</dbReference>
<dbReference type="PRINTS" id="PR00036">
    <property type="entry name" value="HTHLACI"/>
</dbReference>
<dbReference type="SUPFAM" id="SSF53822">
    <property type="entry name" value="Periplasmic binding protein-like I"/>
    <property type="match status" value="1"/>
</dbReference>
<dbReference type="SUPFAM" id="SSF47413">
    <property type="entry name" value="lambda repressor-like DNA-binding domains"/>
    <property type="match status" value="1"/>
</dbReference>
<keyword evidence="6" id="KW-1185">Reference proteome</keyword>
<dbReference type="PROSITE" id="PS00356">
    <property type="entry name" value="HTH_LACI_1"/>
    <property type="match status" value="1"/>
</dbReference>
<dbReference type="Pfam" id="PF00356">
    <property type="entry name" value="LacI"/>
    <property type="match status" value="1"/>
</dbReference>
<dbReference type="GO" id="GO:0000976">
    <property type="term" value="F:transcription cis-regulatory region binding"/>
    <property type="evidence" value="ECO:0007669"/>
    <property type="project" value="TreeGrafter"/>
</dbReference>
<reference evidence="5 6" key="1">
    <citation type="submission" date="2018-07" db="EMBL/GenBank/DDBJ databases">
        <title>Genomic Encyclopedia of Type Strains, Phase IV (KMG-IV): sequencing the most valuable type-strain genomes for metagenomic binning, comparative biology and taxonomic classification.</title>
        <authorList>
            <person name="Goeker M."/>
        </authorList>
    </citation>
    <scope>NUCLEOTIDE SEQUENCE [LARGE SCALE GENOMIC DNA]</scope>
    <source>
        <strain evidence="5 6">DSM 103736</strain>
    </source>
</reference>
<proteinExistence type="predicted"/>
<dbReference type="AlphaFoldDB" id="A0A370R1I0"/>
<dbReference type="InterPro" id="IPR012771">
    <property type="entry name" value="Trehalos_R_gpbac"/>
</dbReference>
<dbReference type="GO" id="GO:0005991">
    <property type="term" value="P:trehalose metabolic process"/>
    <property type="evidence" value="ECO:0007669"/>
    <property type="project" value="InterPro"/>
</dbReference>
<gene>
    <name evidence="5" type="ORF">C8D90_102265</name>
</gene>
<dbReference type="EMBL" id="QRAP01000002">
    <property type="protein sequence ID" value="RDK95782.1"/>
    <property type="molecule type" value="Genomic_DNA"/>
</dbReference>
<dbReference type="Gene3D" id="1.10.260.40">
    <property type="entry name" value="lambda repressor-like DNA-binding domains"/>
    <property type="match status" value="1"/>
</dbReference>
<dbReference type="PROSITE" id="PS50932">
    <property type="entry name" value="HTH_LACI_2"/>
    <property type="match status" value="1"/>
</dbReference>
<feature type="domain" description="HTH lacI-type" evidence="4">
    <location>
        <begin position="6"/>
        <end position="60"/>
    </location>
</feature>
<dbReference type="Proteomes" id="UP000254848">
    <property type="component" value="Unassembled WGS sequence"/>
</dbReference>
<dbReference type="PANTHER" id="PTHR30146:SF146">
    <property type="entry name" value="HTH-TYPE TRANSCRIPTIONAL REGULATOR TRER"/>
    <property type="match status" value="1"/>
</dbReference>
<dbReference type="InterPro" id="IPR000843">
    <property type="entry name" value="HTH_LacI"/>
</dbReference>
<evidence type="ECO:0000256" key="3">
    <source>
        <dbReference type="ARBA" id="ARBA00023163"/>
    </source>
</evidence>
<dbReference type="SMART" id="SM00354">
    <property type="entry name" value="HTH_LACI"/>
    <property type="match status" value="1"/>
</dbReference>
<dbReference type="GO" id="GO:0045892">
    <property type="term" value="P:negative regulation of DNA-templated transcription"/>
    <property type="evidence" value="ECO:0007669"/>
    <property type="project" value="InterPro"/>
</dbReference>
<name>A0A370R1I0_9GAMM</name>
<dbReference type="CDD" id="cd01392">
    <property type="entry name" value="HTH_LacI"/>
    <property type="match status" value="1"/>
</dbReference>
<sequence>MSSNRLTIKDIARLSGVGKSTVSRVINREEGVSERTRERVMEIIRQQNFSPSKSARAMRGQSDKVVAIIISRMDSNAENQSVSAMLPLLYERGYDPILLESRFENQRVKEHLAVLAQRNVDGLVLFGFTGLDEKMLHPWRNKMIVVAREYAEIASVCYNDAGAITLLVDKLYQQGHRRIAFIGVKESDATTGSRRHAAYQERCRHYGLTPDASLGELTYQSGYQRVPEVLTPETTAIVCASDTIAIGVSKYLHEHQLEAIQVCGIGNNALLHFLYPQTFSVDPGNAEAGRLAIQQLMGQLHDSQPVRRLTVPCTLTE</sequence>
<accession>A0A370R1I0</accession>